<organism evidence="1 2">
    <name type="scientific">Dreissena polymorpha</name>
    <name type="common">Zebra mussel</name>
    <name type="synonym">Mytilus polymorpha</name>
    <dbReference type="NCBI Taxonomy" id="45954"/>
    <lineage>
        <taxon>Eukaryota</taxon>
        <taxon>Metazoa</taxon>
        <taxon>Spiralia</taxon>
        <taxon>Lophotrochozoa</taxon>
        <taxon>Mollusca</taxon>
        <taxon>Bivalvia</taxon>
        <taxon>Autobranchia</taxon>
        <taxon>Heteroconchia</taxon>
        <taxon>Euheterodonta</taxon>
        <taxon>Imparidentia</taxon>
        <taxon>Neoheterodontei</taxon>
        <taxon>Myida</taxon>
        <taxon>Dreissenoidea</taxon>
        <taxon>Dreissenidae</taxon>
        <taxon>Dreissena</taxon>
    </lineage>
</organism>
<proteinExistence type="predicted"/>
<accession>A0A9D4S4P6</accession>
<reference evidence="1" key="2">
    <citation type="submission" date="2020-11" db="EMBL/GenBank/DDBJ databases">
        <authorList>
            <person name="McCartney M.A."/>
            <person name="Auch B."/>
            <person name="Kono T."/>
            <person name="Mallez S."/>
            <person name="Becker A."/>
            <person name="Gohl D.M."/>
            <person name="Silverstein K.A.T."/>
            <person name="Koren S."/>
            <person name="Bechman K.B."/>
            <person name="Herman A."/>
            <person name="Abrahante J.E."/>
            <person name="Garbe J."/>
        </authorList>
    </citation>
    <scope>NUCLEOTIDE SEQUENCE</scope>
    <source>
        <strain evidence="1">Duluth1</strain>
        <tissue evidence="1">Whole animal</tissue>
    </source>
</reference>
<keyword evidence="2" id="KW-1185">Reference proteome</keyword>
<evidence type="ECO:0000313" key="2">
    <source>
        <dbReference type="Proteomes" id="UP000828390"/>
    </source>
</evidence>
<protein>
    <submittedName>
        <fullName evidence="1">Uncharacterized protein</fullName>
    </submittedName>
</protein>
<name>A0A9D4S4P6_DREPO</name>
<gene>
    <name evidence="1" type="ORF">DPMN_014572</name>
</gene>
<comment type="caution">
    <text evidence="1">The sequence shown here is derived from an EMBL/GenBank/DDBJ whole genome shotgun (WGS) entry which is preliminary data.</text>
</comment>
<reference evidence="1" key="1">
    <citation type="journal article" date="2019" name="bioRxiv">
        <title>The Genome of the Zebra Mussel, Dreissena polymorpha: A Resource for Invasive Species Research.</title>
        <authorList>
            <person name="McCartney M.A."/>
            <person name="Auch B."/>
            <person name="Kono T."/>
            <person name="Mallez S."/>
            <person name="Zhang Y."/>
            <person name="Obille A."/>
            <person name="Becker A."/>
            <person name="Abrahante J.E."/>
            <person name="Garbe J."/>
            <person name="Badalamenti J.P."/>
            <person name="Herman A."/>
            <person name="Mangelson H."/>
            <person name="Liachko I."/>
            <person name="Sullivan S."/>
            <person name="Sone E.D."/>
            <person name="Koren S."/>
            <person name="Silverstein K.A.T."/>
            <person name="Beckman K.B."/>
            <person name="Gohl D.M."/>
        </authorList>
    </citation>
    <scope>NUCLEOTIDE SEQUENCE</scope>
    <source>
        <strain evidence="1">Duluth1</strain>
        <tissue evidence="1">Whole animal</tissue>
    </source>
</reference>
<sequence>METISVKDRRHILFATDDQPTLLSHAKTWYMDGTFKVVRAPFQQMVSVQAFIRSDCVKQVPLCFVLMSEKKRSDDKKVCKSPTLLLLTMSRYR</sequence>
<dbReference type="Proteomes" id="UP000828390">
    <property type="component" value="Unassembled WGS sequence"/>
</dbReference>
<evidence type="ECO:0000313" key="1">
    <source>
        <dbReference type="EMBL" id="KAH3890490.1"/>
    </source>
</evidence>
<dbReference type="AlphaFoldDB" id="A0A9D4S4P6"/>
<dbReference type="EMBL" id="JAIWYP010000001">
    <property type="protein sequence ID" value="KAH3890490.1"/>
    <property type="molecule type" value="Genomic_DNA"/>
</dbReference>